<proteinExistence type="inferred from homology"/>
<evidence type="ECO:0000256" key="4">
    <source>
        <dbReference type="ARBA" id="ARBA00023163"/>
    </source>
</evidence>
<dbReference type="InterPro" id="IPR036390">
    <property type="entry name" value="WH_DNA-bd_sf"/>
</dbReference>
<keyword evidence="3" id="KW-0238">DNA-binding</keyword>
<dbReference type="Gene3D" id="3.40.190.10">
    <property type="entry name" value="Periplasmic binding protein-like II"/>
    <property type="match status" value="2"/>
</dbReference>
<dbReference type="EMBL" id="UGYO01000002">
    <property type="protein sequence ID" value="SUJ03205.1"/>
    <property type="molecule type" value="Genomic_DNA"/>
</dbReference>
<evidence type="ECO:0000256" key="1">
    <source>
        <dbReference type="ARBA" id="ARBA00009437"/>
    </source>
</evidence>
<evidence type="ECO:0000256" key="2">
    <source>
        <dbReference type="ARBA" id="ARBA00023015"/>
    </source>
</evidence>
<evidence type="ECO:0000313" key="6">
    <source>
        <dbReference type="EMBL" id="SUJ03205.1"/>
    </source>
</evidence>
<sequence length="317" mass="36201">MAHELDTLDLNLMRLLKAVVDNRSIKLAAMQLGISQPSASRGVMRLKQTFQDPLFVRKPHGVEPSPMALRLAEEFDNILAPIEKVLLEFEDFSADTYTGQIAIVTDPYLMDEQGQRLLQSCHQAFPKASFTFSSWNGYSHDEMLEGIHDYCILDQETELSKDIYMRPLFTEKRVILARKNHPLLGDENDWQTVSTLPIVSLPAPASYNPQCTVESEYQRMGYQPHVLLKSYNLRVACQMLLETDAIMYASQGTARLMPELASFPMPQVNREFSHFVVSGGFLQTYRNHPLHRHLHKVMQDTFQPSQASVQTEIDIQN</sequence>
<organism evidence="6 7">
    <name type="scientific">Shewanella algae</name>
    <dbReference type="NCBI Taxonomy" id="38313"/>
    <lineage>
        <taxon>Bacteria</taxon>
        <taxon>Pseudomonadati</taxon>
        <taxon>Pseudomonadota</taxon>
        <taxon>Gammaproteobacteria</taxon>
        <taxon>Alteromonadales</taxon>
        <taxon>Shewanellaceae</taxon>
        <taxon>Shewanella</taxon>
    </lineage>
</organism>
<dbReference type="Pfam" id="PF03466">
    <property type="entry name" value="LysR_substrate"/>
    <property type="match status" value="1"/>
</dbReference>
<dbReference type="PROSITE" id="PS50931">
    <property type="entry name" value="HTH_LYSR"/>
    <property type="match status" value="1"/>
</dbReference>
<protein>
    <submittedName>
        <fullName evidence="6">HTH-type transcriptional regulator LeuO</fullName>
    </submittedName>
</protein>
<dbReference type="PANTHER" id="PTHR30118">
    <property type="entry name" value="HTH-TYPE TRANSCRIPTIONAL REGULATOR LEUO-RELATED"/>
    <property type="match status" value="1"/>
</dbReference>
<feature type="domain" description="HTH lysR-type" evidence="5">
    <location>
        <begin position="8"/>
        <end position="65"/>
    </location>
</feature>
<accession>A0A380BLF4</accession>
<comment type="similarity">
    <text evidence="1">Belongs to the LysR transcriptional regulatory family.</text>
</comment>
<keyword evidence="7" id="KW-1185">Reference proteome</keyword>
<evidence type="ECO:0000256" key="3">
    <source>
        <dbReference type="ARBA" id="ARBA00023125"/>
    </source>
</evidence>
<evidence type="ECO:0000259" key="5">
    <source>
        <dbReference type="PROSITE" id="PS50931"/>
    </source>
</evidence>
<dbReference type="SUPFAM" id="SSF53850">
    <property type="entry name" value="Periplasmic binding protein-like II"/>
    <property type="match status" value="1"/>
</dbReference>
<reference evidence="6 7" key="1">
    <citation type="submission" date="2018-06" db="EMBL/GenBank/DDBJ databases">
        <authorList>
            <consortium name="Pathogen Informatics"/>
            <person name="Doyle S."/>
        </authorList>
    </citation>
    <scope>NUCLEOTIDE SEQUENCE [LARGE SCALE GENOMIC DNA]</scope>
    <source>
        <strain evidence="6 7">NCTC10738</strain>
    </source>
</reference>
<dbReference type="InterPro" id="IPR050389">
    <property type="entry name" value="LysR-type_TF"/>
</dbReference>
<dbReference type="SUPFAM" id="SSF46785">
    <property type="entry name" value="Winged helix' DNA-binding domain"/>
    <property type="match status" value="1"/>
</dbReference>
<dbReference type="InterPro" id="IPR000847">
    <property type="entry name" value="LysR_HTH_N"/>
</dbReference>
<dbReference type="Proteomes" id="UP000254069">
    <property type="component" value="Unassembled WGS sequence"/>
</dbReference>
<evidence type="ECO:0000313" key="7">
    <source>
        <dbReference type="Proteomes" id="UP000254069"/>
    </source>
</evidence>
<dbReference type="AlphaFoldDB" id="A0A380BLF4"/>
<dbReference type="InterPro" id="IPR036388">
    <property type="entry name" value="WH-like_DNA-bd_sf"/>
</dbReference>
<gene>
    <name evidence="6" type="primary">leuO_2</name>
    <name evidence="6" type="ORF">NCTC10738_03568</name>
</gene>
<dbReference type="GO" id="GO:0003677">
    <property type="term" value="F:DNA binding"/>
    <property type="evidence" value="ECO:0007669"/>
    <property type="project" value="UniProtKB-KW"/>
</dbReference>
<dbReference type="GO" id="GO:0003700">
    <property type="term" value="F:DNA-binding transcription factor activity"/>
    <property type="evidence" value="ECO:0007669"/>
    <property type="project" value="InterPro"/>
</dbReference>
<dbReference type="PANTHER" id="PTHR30118:SF15">
    <property type="entry name" value="TRANSCRIPTIONAL REGULATORY PROTEIN"/>
    <property type="match status" value="1"/>
</dbReference>
<dbReference type="RefSeq" id="WP_115390256.1">
    <property type="nucleotide sequence ID" value="NZ_AP024614.1"/>
</dbReference>
<dbReference type="Pfam" id="PF00126">
    <property type="entry name" value="HTH_1"/>
    <property type="match status" value="1"/>
</dbReference>
<keyword evidence="2" id="KW-0805">Transcription regulation</keyword>
<dbReference type="InterPro" id="IPR005119">
    <property type="entry name" value="LysR_subst-bd"/>
</dbReference>
<keyword evidence="4" id="KW-0804">Transcription</keyword>
<dbReference type="Gene3D" id="1.10.10.10">
    <property type="entry name" value="Winged helix-like DNA-binding domain superfamily/Winged helix DNA-binding domain"/>
    <property type="match status" value="1"/>
</dbReference>
<name>A0A380BLF4_9GAMM</name>